<keyword evidence="1" id="KW-0560">Oxidoreductase</keyword>
<evidence type="ECO:0000259" key="3">
    <source>
        <dbReference type="Pfam" id="PF22725"/>
    </source>
</evidence>
<dbReference type="InterPro" id="IPR000683">
    <property type="entry name" value="Gfo/Idh/MocA-like_OxRdtase_N"/>
</dbReference>
<sequence>MALRFGVVGTGHWARTTHAATLARLAGEGTVALGGLWGRDRGRTAAAAEAVGTTAYPSFSALLADVDAVTFAVPPDVQAALAAEAAAAGRHVLLEKPVAADVEAARALESAVRAAGVSSAVFFTRRYDPATSAWLAEACAAGGWTGGHGEWSARVAGGPYAESAWRRELGALWDVGAHALGLMLPVLGDVVAVEAAAGPGDTTHLVLRHVTGASSTVTLSMTVPEAAKAQELVFYGTNGRTRIPETRFDASECFANAVVGLARSADEDEADIPDVRFGRRVVEVLAAASTSRLSAHPVEVPMDTQGQADDRLAEVERKLAEMDARYGISPDVKTAIVPEEVADERRALVEERRRLSGEQ</sequence>
<feature type="domain" description="Gfo/Idh/MocA-like oxidoreductase N-terminal" evidence="2">
    <location>
        <begin position="3"/>
        <end position="120"/>
    </location>
</feature>
<dbReference type="InterPro" id="IPR036291">
    <property type="entry name" value="NAD(P)-bd_dom_sf"/>
</dbReference>
<reference evidence="4 5" key="1">
    <citation type="submission" date="2020-03" db="EMBL/GenBank/DDBJ databases">
        <title>Two novel Motilibacter sp.</title>
        <authorList>
            <person name="Liu S."/>
        </authorList>
    </citation>
    <scope>NUCLEOTIDE SEQUENCE [LARGE SCALE GENOMIC DNA]</scope>
    <source>
        <strain evidence="4 5">E257</strain>
    </source>
</reference>
<organism evidence="4 5">
    <name type="scientific">Motilibacter deserti</name>
    <dbReference type="NCBI Taxonomy" id="2714956"/>
    <lineage>
        <taxon>Bacteria</taxon>
        <taxon>Bacillati</taxon>
        <taxon>Actinomycetota</taxon>
        <taxon>Actinomycetes</taxon>
        <taxon>Motilibacterales</taxon>
        <taxon>Motilibacteraceae</taxon>
        <taxon>Motilibacter</taxon>
    </lineage>
</organism>
<dbReference type="RefSeq" id="WP_166277011.1">
    <property type="nucleotide sequence ID" value="NZ_JAANNP010000001.1"/>
</dbReference>
<feature type="domain" description="GFO/IDH/MocA-like oxidoreductase" evidence="3">
    <location>
        <begin position="162"/>
        <end position="240"/>
    </location>
</feature>
<dbReference type="PANTHER" id="PTHR43818:SF11">
    <property type="entry name" value="BCDNA.GH03377"/>
    <property type="match status" value="1"/>
</dbReference>
<gene>
    <name evidence="4" type="ORF">G9H71_02000</name>
</gene>
<evidence type="ECO:0000259" key="2">
    <source>
        <dbReference type="Pfam" id="PF01408"/>
    </source>
</evidence>
<dbReference type="InterPro" id="IPR050463">
    <property type="entry name" value="Gfo/Idh/MocA_oxidrdct_glycsds"/>
</dbReference>
<dbReference type="SUPFAM" id="SSF55347">
    <property type="entry name" value="Glyceraldehyde-3-phosphate dehydrogenase-like, C-terminal domain"/>
    <property type="match status" value="1"/>
</dbReference>
<dbReference type="EMBL" id="JAANNP010000001">
    <property type="protein sequence ID" value="NHC12555.1"/>
    <property type="molecule type" value="Genomic_DNA"/>
</dbReference>
<comment type="caution">
    <text evidence="4">The sequence shown here is derived from an EMBL/GenBank/DDBJ whole genome shotgun (WGS) entry which is preliminary data.</text>
</comment>
<name>A0ABX0GS10_9ACTN</name>
<dbReference type="Gene3D" id="3.30.360.10">
    <property type="entry name" value="Dihydrodipicolinate Reductase, domain 2"/>
    <property type="match status" value="1"/>
</dbReference>
<dbReference type="InterPro" id="IPR055170">
    <property type="entry name" value="GFO_IDH_MocA-like_dom"/>
</dbReference>
<dbReference type="PANTHER" id="PTHR43818">
    <property type="entry name" value="BCDNA.GH03377"/>
    <property type="match status" value="1"/>
</dbReference>
<dbReference type="Pfam" id="PF01408">
    <property type="entry name" value="GFO_IDH_MocA"/>
    <property type="match status" value="1"/>
</dbReference>
<dbReference type="Proteomes" id="UP000800981">
    <property type="component" value="Unassembled WGS sequence"/>
</dbReference>
<evidence type="ECO:0000313" key="4">
    <source>
        <dbReference type="EMBL" id="NHC12555.1"/>
    </source>
</evidence>
<evidence type="ECO:0000256" key="1">
    <source>
        <dbReference type="ARBA" id="ARBA00023002"/>
    </source>
</evidence>
<accession>A0ABX0GS10</accession>
<dbReference type="SUPFAM" id="SSF51735">
    <property type="entry name" value="NAD(P)-binding Rossmann-fold domains"/>
    <property type="match status" value="1"/>
</dbReference>
<keyword evidence="5" id="KW-1185">Reference proteome</keyword>
<proteinExistence type="predicted"/>
<protein>
    <submittedName>
        <fullName evidence="4">Gfo/Idh/MocA family oxidoreductase</fullName>
    </submittedName>
</protein>
<dbReference type="Gene3D" id="3.40.50.720">
    <property type="entry name" value="NAD(P)-binding Rossmann-like Domain"/>
    <property type="match status" value="1"/>
</dbReference>
<evidence type="ECO:0000313" key="5">
    <source>
        <dbReference type="Proteomes" id="UP000800981"/>
    </source>
</evidence>
<dbReference type="Pfam" id="PF22725">
    <property type="entry name" value="GFO_IDH_MocA_C3"/>
    <property type="match status" value="1"/>
</dbReference>